<reference evidence="3" key="2">
    <citation type="submission" date="2015-12" db="EMBL/GenBank/DDBJ databases">
        <authorList>
            <person name="Shamseldin A."/>
            <person name="Moawad H."/>
            <person name="Abd El-Rahim W.M."/>
            <person name="Sadowsky M.J."/>
        </authorList>
    </citation>
    <scope>NUCLEOTIDE SEQUENCE [LARGE SCALE GENOMIC DNA]</scope>
    <source>
        <strain evidence="3">2538-88</strain>
    </source>
</reference>
<accession>A0A151KVV2</accession>
<protein>
    <submittedName>
        <fullName evidence="2">Uncharacterized protein</fullName>
    </submittedName>
</protein>
<gene>
    <name evidence="1" type="ORF">ATY35_15780</name>
    <name evidence="2" type="ORF">ATY37_18355</name>
</gene>
<dbReference type="AlphaFoldDB" id="A0A151KVV2"/>
<dbReference type="Proteomes" id="UP000075346">
    <property type="component" value="Unassembled WGS sequence"/>
</dbReference>
<dbReference type="RefSeq" id="WP_061893044.1">
    <property type="nucleotide sequence ID" value="NZ_CAXYEW010000029.1"/>
</dbReference>
<reference evidence="2 4" key="1">
    <citation type="submission" date="2015-12" db="EMBL/GenBank/DDBJ databases">
        <authorList>
            <person name="Tarr C.L."/>
            <person name="Gladney L.M."/>
        </authorList>
    </citation>
    <scope>NUCLEOTIDE SEQUENCE</scope>
    <source>
        <strain evidence="1 4">1048-83</strain>
        <strain evidence="2">2538-88</strain>
    </source>
</reference>
<dbReference type="Proteomes" id="UP000075609">
    <property type="component" value="Unassembled WGS sequence"/>
</dbReference>
<evidence type="ECO:0000313" key="2">
    <source>
        <dbReference type="EMBL" id="KYN87218.1"/>
    </source>
</evidence>
<organism evidence="2 3">
    <name type="scientific">Vibrio cidicii</name>
    <dbReference type="NCBI Taxonomy" id="1763883"/>
    <lineage>
        <taxon>Bacteria</taxon>
        <taxon>Pseudomonadati</taxon>
        <taxon>Pseudomonadota</taxon>
        <taxon>Gammaproteobacteria</taxon>
        <taxon>Vibrionales</taxon>
        <taxon>Vibrionaceae</taxon>
        <taxon>Vibrio</taxon>
    </lineage>
</organism>
<dbReference type="EMBL" id="LOBR01000049">
    <property type="protein sequence ID" value="KYN87218.1"/>
    <property type="molecule type" value="Genomic_DNA"/>
</dbReference>
<evidence type="ECO:0000313" key="1">
    <source>
        <dbReference type="EMBL" id="KYN85757.1"/>
    </source>
</evidence>
<dbReference type="GeneID" id="95678089"/>
<comment type="caution">
    <text evidence="2">The sequence shown here is derived from an EMBL/GenBank/DDBJ whole genome shotgun (WGS) entry which is preliminary data.</text>
</comment>
<keyword evidence="4" id="KW-1185">Reference proteome</keyword>
<proteinExistence type="predicted"/>
<dbReference type="EMBL" id="LOBP01000145">
    <property type="protein sequence ID" value="KYN85757.1"/>
    <property type="molecule type" value="Genomic_DNA"/>
</dbReference>
<name>A0A151KVV2_9VIBR</name>
<sequence length="307" mass="32856">MKLPWQLDDATVCYEMNGCVADRKMGIAVRGSLPLRNLPKQAYDVSVKDVFMSGVIESIIAELNHLETKQEKYLYVTNRYQSIKVWINRSSKELNAASATPFASAVINNAGHLVMTGATAGFANTVVPVIEGALSGSIGSNNAALVGKAANAALQKGASQFSPLAKNKSAATSADATGMSLLKGLATDGIALGGNIKAAFSTNDADVSFVGVPIETPVFRDKTKRKNKVRALLQRAKQLISPDKLIIRVGSEFNRHHAGCVIDLGVRAISVHDLIDFLTIYVEKNQLINCFHDRATESALLGKVEVS</sequence>
<evidence type="ECO:0000313" key="3">
    <source>
        <dbReference type="Proteomes" id="UP000075346"/>
    </source>
</evidence>
<evidence type="ECO:0000313" key="4">
    <source>
        <dbReference type="Proteomes" id="UP000075609"/>
    </source>
</evidence>